<dbReference type="AlphaFoldDB" id="A0A9P5Q4Q2"/>
<evidence type="ECO:0000313" key="1">
    <source>
        <dbReference type="EMBL" id="KAF9078389.1"/>
    </source>
</evidence>
<name>A0A9P5Q4Q2_9AGAR</name>
<keyword evidence="2" id="KW-1185">Reference proteome</keyword>
<reference evidence="1" key="1">
    <citation type="submission" date="2020-11" db="EMBL/GenBank/DDBJ databases">
        <authorList>
            <consortium name="DOE Joint Genome Institute"/>
            <person name="Ahrendt S."/>
            <person name="Riley R."/>
            <person name="Andreopoulos W."/>
            <person name="Labutti K."/>
            <person name="Pangilinan J."/>
            <person name="Ruiz-Duenas F.J."/>
            <person name="Barrasa J.M."/>
            <person name="Sanchez-Garcia M."/>
            <person name="Camarero S."/>
            <person name="Miyauchi S."/>
            <person name="Serrano A."/>
            <person name="Linde D."/>
            <person name="Babiker R."/>
            <person name="Drula E."/>
            <person name="Ayuso-Fernandez I."/>
            <person name="Pacheco R."/>
            <person name="Padilla G."/>
            <person name="Ferreira P."/>
            <person name="Barriuso J."/>
            <person name="Kellner H."/>
            <person name="Castanera R."/>
            <person name="Alfaro M."/>
            <person name="Ramirez L."/>
            <person name="Pisabarro A.G."/>
            <person name="Kuo A."/>
            <person name="Tritt A."/>
            <person name="Lipzen A."/>
            <person name="He G."/>
            <person name="Yan M."/>
            <person name="Ng V."/>
            <person name="Cullen D."/>
            <person name="Martin F."/>
            <person name="Rosso M.-N."/>
            <person name="Henrissat B."/>
            <person name="Hibbett D."/>
            <person name="Martinez A.T."/>
            <person name="Grigoriev I.V."/>
        </authorList>
    </citation>
    <scope>NUCLEOTIDE SEQUENCE</scope>
    <source>
        <strain evidence="1">AH 40177</strain>
    </source>
</reference>
<evidence type="ECO:0000313" key="2">
    <source>
        <dbReference type="Proteomes" id="UP000772434"/>
    </source>
</evidence>
<dbReference type="Proteomes" id="UP000772434">
    <property type="component" value="Unassembled WGS sequence"/>
</dbReference>
<feature type="non-terminal residue" evidence="1">
    <location>
        <position position="1"/>
    </location>
</feature>
<organism evidence="1 2">
    <name type="scientific">Rhodocollybia butyracea</name>
    <dbReference type="NCBI Taxonomy" id="206335"/>
    <lineage>
        <taxon>Eukaryota</taxon>
        <taxon>Fungi</taxon>
        <taxon>Dikarya</taxon>
        <taxon>Basidiomycota</taxon>
        <taxon>Agaricomycotina</taxon>
        <taxon>Agaricomycetes</taxon>
        <taxon>Agaricomycetidae</taxon>
        <taxon>Agaricales</taxon>
        <taxon>Marasmiineae</taxon>
        <taxon>Omphalotaceae</taxon>
        <taxon>Rhodocollybia</taxon>
    </lineage>
</organism>
<sequence>MGRRLRICCSLSWIHNLAATHRYHFHWKEERKKVRNAGRCPNFPRQHPVAAISSNAQPLLLLCPPFHNHSLLL</sequence>
<protein>
    <submittedName>
        <fullName evidence="1">Uncharacterized protein</fullName>
    </submittedName>
</protein>
<proteinExistence type="predicted"/>
<gene>
    <name evidence="1" type="ORF">BDP27DRAFT_1309515</name>
</gene>
<accession>A0A9P5Q4Q2</accession>
<dbReference type="EMBL" id="JADNRY010000001">
    <property type="protein sequence ID" value="KAF9078389.1"/>
    <property type="molecule type" value="Genomic_DNA"/>
</dbReference>
<comment type="caution">
    <text evidence="1">The sequence shown here is derived from an EMBL/GenBank/DDBJ whole genome shotgun (WGS) entry which is preliminary data.</text>
</comment>